<dbReference type="GO" id="GO:0016787">
    <property type="term" value="F:hydrolase activity"/>
    <property type="evidence" value="ECO:0007669"/>
    <property type="project" value="UniProtKB-KW"/>
</dbReference>
<dbReference type="GO" id="GO:0009166">
    <property type="term" value="P:nucleotide catabolic process"/>
    <property type="evidence" value="ECO:0007669"/>
    <property type="project" value="InterPro"/>
</dbReference>
<dbReference type="Gene3D" id="3.60.21.10">
    <property type="match status" value="1"/>
</dbReference>
<sequence>MDHVVDLVKQTQFPWLMSNVYDNVTENTMADGYITHMITWQGRKIGLVGLVEEAWIDTLATVDPEEITFVDFVEEGRLLARQLKDQGADVVIALTHMRWPNDVHLAENAPEIDLILGGHDHDYLIKQVNGKFIIKSGSDFRNFSEVTLSFLDDGHIDVKVREVVVDSSFAEDAEVKTIVDKYTDVMSAKMEMVLGVMDVDLDGRFAKVRTEETNLGNFVTDIMLKSVDADLALLNSGTLRSDVIHKAGPFKMKDLMSILPMVDPLVVIQVTGRQIISALENSVSQYPSLEGRFAQVAGVRFGFDSQLPPGHRIDPENVKVQGFPLGLEQNYRLCTKQYLAEGKDGYTVFKGCPVLVNDEDGPRLSTCVVNYFKSVQMLRDEQKSQHCHRHSILTVTRRKTLTRQMSVDFWIGAETCSEESSSQSWYHANVTMLRRKSMVRQMSFEVTTCPTLLLPPDSSNVSHSKALLQRRSSIEVCEKESIATALAPQVDGRVYDISGA</sequence>
<dbReference type="EMBL" id="JAODUO010000361">
    <property type="protein sequence ID" value="KAK2182233.1"/>
    <property type="molecule type" value="Genomic_DNA"/>
</dbReference>
<proteinExistence type="inferred from homology"/>
<dbReference type="PRINTS" id="PR01607">
    <property type="entry name" value="APYRASEFAMLY"/>
</dbReference>
<dbReference type="PANTHER" id="PTHR11575:SF48">
    <property type="entry name" value="5'-NUCLEOTIDASE"/>
    <property type="match status" value="1"/>
</dbReference>
<comment type="similarity">
    <text evidence="1 2">Belongs to the 5'-nucleotidase family.</text>
</comment>
<dbReference type="SUPFAM" id="SSF56300">
    <property type="entry name" value="Metallo-dependent phosphatases"/>
    <property type="match status" value="1"/>
</dbReference>
<evidence type="ECO:0000256" key="1">
    <source>
        <dbReference type="ARBA" id="ARBA00006654"/>
    </source>
</evidence>
<keyword evidence="5" id="KW-1185">Reference proteome</keyword>
<evidence type="ECO:0000256" key="2">
    <source>
        <dbReference type="RuleBase" id="RU362119"/>
    </source>
</evidence>
<dbReference type="SUPFAM" id="SSF55816">
    <property type="entry name" value="5'-nucleotidase (syn. UDP-sugar hydrolase), C-terminal domain"/>
    <property type="match status" value="1"/>
</dbReference>
<dbReference type="AlphaFoldDB" id="A0AAD9L4C7"/>
<dbReference type="Pfam" id="PF02872">
    <property type="entry name" value="5_nucleotid_C"/>
    <property type="match status" value="1"/>
</dbReference>
<dbReference type="InterPro" id="IPR036907">
    <property type="entry name" value="5'-Nucleotdase_C_sf"/>
</dbReference>
<dbReference type="PANTHER" id="PTHR11575">
    <property type="entry name" value="5'-NUCLEOTIDASE-RELATED"/>
    <property type="match status" value="1"/>
</dbReference>
<organism evidence="4 5">
    <name type="scientific">Ridgeia piscesae</name>
    <name type="common">Tubeworm</name>
    <dbReference type="NCBI Taxonomy" id="27915"/>
    <lineage>
        <taxon>Eukaryota</taxon>
        <taxon>Metazoa</taxon>
        <taxon>Spiralia</taxon>
        <taxon>Lophotrochozoa</taxon>
        <taxon>Annelida</taxon>
        <taxon>Polychaeta</taxon>
        <taxon>Sedentaria</taxon>
        <taxon>Canalipalpata</taxon>
        <taxon>Sabellida</taxon>
        <taxon>Siboglinidae</taxon>
        <taxon>Ridgeia</taxon>
    </lineage>
</organism>
<feature type="domain" description="5'-Nucleotidase C-terminal" evidence="3">
    <location>
        <begin position="195"/>
        <end position="350"/>
    </location>
</feature>
<gene>
    <name evidence="4" type="ORF">NP493_362g02116</name>
</gene>
<dbReference type="InterPro" id="IPR029052">
    <property type="entry name" value="Metallo-depent_PP-like"/>
</dbReference>
<dbReference type="InterPro" id="IPR006179">
    <property type="entry name" value="5_nucleotidase/apyrase"/>
</dbReference>
<keyword evidence="2" id="KW-0378">Hydrolase</keyword>
<comment type="caution">
    <text evidence="4">The sequence shown here is derived from an EMBL/GenBank/DDBJ whole genome shotgun (WGS) entry which is preliminary data.</text>
</comment>
<dbReference type="Proteomes" id="UP001209878">
    <property type="component" value="Unassembled WGS sequence"/>
</dbReference>
<dbReference type="Gene3D" id="3.90.780.10">
    <property type="entry name" value="5'-Nucleotidase, C-terminal domain"/>
    <property type="match status" value="1"/>
</dbReference>
<evidence type="ECO:0000313" key="4">
    <source>
        <dbReference type="EMBL" id="KAK2182233.1"/>
    </source>
</evidence>
<dbReference type="GO" id="GO:0000166">
    <property type="term" value="F:nucleotide binding"/>
    <property type="evidence" value="ECO:0007669"/>
    <property type="project" value="UniProtKB-KW"/>
</dbReference>
<keyword evidence="2" id="KW-0547">Nucleotide-binding</keyword>
<evidence type="ECO:0000259" key="3">
    <source>
        <dbReference type="Pfam" id="PF02872"/>
    </source>
</evidence>
<dbReference type="InterPro" id="IPR008334">
    <property type="entry name" value="5'-Nucleotdase_C"/>
</dbReference>
<protein>
    <recommendedName>
        <fullName evidence="3">5'-Nucleotidase C-terminal domain-containing protein</fullName>
    </recommendedName>
</protein>
<accession>A0AAD9L4C7</accession>
<reference evidence="4" key="1">
    <citation type="journal article" date="2023" name="Mol. Biol. Evol.">
        <title>Third-Generation Sequencing Reveals the Adaptive Role of the Epigenome in Three Deep-Sea Polychaetes.</title>
        <authorList>
            <person name="Perez M."/>
            <person name="Aroh O."/>
            <person name="Sun Y."/>
            <person name="Lan Y."/>
            <person name="Juniper S.K."/>
            <person name="Young C.R."/>
            <person name="Angers B."/>
            <person name="Qian P.Y."/>
        </authorList>
    </citation>
    <scope>NUCLEOTIDE SEQUENCE</scope>
    <source>
        <strain evidence="4">R07B-5</strain>
    </source>
</reference>
<name>A0AAD9L4C7_RIDPI</name>
<evidence type="ECO:0000313" key="5">
    <source>
        <dbReference type="Proteomes" id="UP001209878"/>
    </source>
</evidence>